<name>A0AA38L7B0_TAXCH</name>
<dbReference type="InterPro" id="IPR045093">
    <property type="entry name" value="Cullin"/>
</dbReference>
<evidence type="ECO:0000313" key="4">
    <source>
        <dbReference type="Proteomes" id="UP000824469"/>
    </source>
</evidence>
<proteinExistence type="inferred from homology"/>
<sequence length="161" mass="18996">MSSAKRKNIKIEPFKHKVDMDPKYAEKTWRILEHTINEIYNHNASGLSFEELYRNAYNMVLHKYGEKLYYGLVTAMSVHLKEIAKAVDGAQGSLFLEELNRKWVDHNKALQMIRDILMYMDRMYVTNANKTPVYELGLNLWKDYIIHGTKIKDRLQDALLE</sequence>
<dbReference type="PANTHER" id="PTHR11932">
    <property type="entry name" value="CULLIN"/>
    <property type="match status" value="1"/>
</dbReference>
<dbReference type="InterPro" id="IPR001373">
    <property type="entry name" value="Cullin_N"/>
</dbReference>
<dbReference type="Gene3D" id="1.20.1310.10">
    <property type="entry name" value="Cullin Repeats"/>
    <property type="match status" value="1"/>
</dbReference>
<evidence type="ECO:0000256" key="1">
    <source>
        <dbReference type="ARBA" id="ARBA00006019"/>
    </source>
</evidence>
<dbReference type="GO" id="GO:0031625">
    <property type="term" value="F:ubiquitin protein ligase binding"/>
    <property type="evidence" value="ECO:0007669"/>
    <property type="project" value="InterPro"/>
</dbReference>
<dbReference type="SUPFAM" id="SSF74788">
    <property type="entry name" value="Cullin repeat-like"/>
    <property type="match status" value="1"/>
</dbReference>
<evidence type="ECO:0000313" key="3">
    <source>
        <dbReference type="EMBL" id="KAH9314046.1"/>
    </source>
</evidence>
<comment type="caution">
    <text evidence="3">The sequence shown here is derived from an EMBL/GenBank/DDBJ whole genome shotgun (WGS) entry which is preliminary data.</text>
</comment>
<reference evidence="3 4" key="1">
    <citation type="journal article" date="2021" name="Nat. Plants">
        <title>The Taxus genome provides insights into paclitaxel biosynthesis.</title>
        <authorList>
            <person name="Xiong X."/>
            <person name="Gou J."/>
            <person name="Liao Q."/>
            <person name="Li Y."/>
            <person name="Zhou Q."/>
            <person name="Bi G."/>
            <person name="Li C."/>
            <person name="Du R."/>
            <person name="Wang X."/>
            <person name="Sun T."/>
            <person name="Guo L."/>
            <person name="Liang H."/>
            <person name="Lu P."/>
            <person name="Wu Y."/>
            <person name="Zhang Z."/>
            <person name="Ro D.K."/>
            <person name="Shang Y."/>
            <person name="Huang S."/>
            <person name="Yan J."/>
        </authorList>
    </citation>
    <scope>NUCLEOTIDE SEQUENCE [LARGE SCALE GENOMIC DNA]</scope>
    <source>
        <strain evidence="3">Ta-2019</strain>
    </source>
</reference>
<gene>
    <name evidence="3" type="ORF">KI387_022673</name>
</gene>
<dbReference type="Proteomes" id="UP000824469">
    <property type="component" value="Unassembled WGS sequence"/>
</dbReference>
<dbReference type="InterPro" id="IPR016159">
    <property type="entry name" value="Cullin_repeat-like_dom_sf"/>
</dbReference>
<organism evidence="3 4">
    <name type="scientific">Taxus chinensis</name>
    <name type="common">Chinese yew</name>
    <name type="synonym">Taxus wallichiana var. chinensis</name>
    <dbReference type="NCBI Taxonomy" id="29808"/>
    <lineage>
        <taxon>Eukaryota</taxon>
        <taxon>Viridiplantae</taxon>
        <taxon>Streptophyta</taxon>
        <taxon>Embryophyta</taxon>
        <taxon>Tracheophyta</taxon>
        <taxon>Spermatophyta</taxon>
        <taxon>Pinopsida</taxon>
        <taxon>Pinidae</taxon>
        <taxon>Conifers II</taxon>
        <taxon>Cupressales</taxon>
        <taxon>Taxaceae</taxon>
        <taxon>Taxus</taxon>
    </lineage>
</organism>
<feature type="domain" description="Cullin N-terminal" evidence="2">
    <location>
        <begin position="29"/>
        <end position="161"/>
    </location>
</feature>
<dbReference type="AlphaFoldDB" id="A0AA38L7B0"/>
<evidence type="ECO:0000259" key="2">
    <source>
        <dbReference type="Pfam" id="PF00888"/>
    </source>
</evidence>
<dbReference type="EMBL" id="JAHRHJ020000005">
    <property type="protein sequence ID" value="KAH9314046.1"/>
    <property type="molecule type" value="Genomic_DNA"/>
</dbReference>
<dbReference type="OMA" id="MYMERTF"/>
<protein>
    <recommendedName>
        <fullName evidence="2">Cullin N-terminal domain-containing protein</fullName>
    </recommendedName>
</protein>
<dbReference type="FunFam" id="1.20.1310.10:FF:000006">
    <property type="entry name" value="Cullin 3"/>
    <property type="match status" value="1"/>
</dbReference>
<accession>A0AA38L7B0</accession>
<comment type="similarity">
    <text evidence="1">Belongs to the cullin family.</text>
</comment>
<keyword evidence="4" id="KW-1185">Reference proteome</keyword>
<dbReference type="Pfam" id="PF00888">
    <property type="entry name" value="Cullin"/>
    <property type="match status" value="1"/>
</dbReference>
<dbReference type="GO" id="GO:0006511">
    <property type="term" value="P:ubiquitin-dependent protein catabolic process"/>
    <property type="evidence" value="ECO:0007669"/>
    <property type="project" value="InterPro"/>
</dbReference>